<dbReference type="InterPro" id="IPR006616">
    <property type="entry name" value="DM9_repeat"/>
</dbReference>
<dbReference type="SMART" id="SM00696">
    <property type="entry name" value="DM9"/>
    <property type="match status" value="2"/>
</dbReference>
<dbReference type="Pfam" id="PF11901">
    <property type="entry name" value="DM9"/>
    <property type="match status" value="1"/>
</dbReference>
<reference evidence="1" key="1">
    <citation type="journal article" date="2014" name="PLoS ONE">
        <title>Transcriptome-Based Identification of ABC Transporters in the Western Tarnished Plant Bug Lygus hesperus.</title>
        <authorList>
            <person name="Hull J.J."/>
            <person name="Chaney K."/>
            <person name="Geib S.M."/>
            <person name="Fabrick J.A."/>
            <person name="Brent C.S."/>
            <person name="Walsh D."/>
            <person name="Lavine L.C."/>
        </authorList>
    </citation>
    <scope>NUCLEOTIDE SEQUENCE</scope>
</reference>
<dbReference type="EMBL" id="GBHO01014224">
    <property type="protein sequence ID" value="JAG29380.1"/>
    <property type="molecule type" value="Transcribed_RNA"/>
</dbReference>
<organism evidence="1">
    <name type="scientific">Lygus hesperus</name>
    <name type="common">Western plant bug</name>
    <dbReference type="NCBI Taxonomy" id="30085"/>
    <lineage>
        <taxon>Eukaryota</taxon>
        <taxon>Metazoa</taxon>
        <taxon>Ecdysozoa</taxon>
        <taxon>Arthropoda</taxon>
        <taxon>Hexapoda</taxon>
        <taxon>Insecta</taxon>
        <taxon>Pterygota</taxon>
        <taxon>Neoptera</taxon>
        <taxon>Paraneoptera</taxon>
        <taxon>Hemiptera</taxon>
        <taxon>Heteroptera</taxon>
        <taxon>Panheteroptera</taxon>
        <taxon>Cimicomorpha</taxon>
        <taxon>Miridae</taxon>
        <taxon>Mirini</taxon>
        <taxon>Lygus</taxon>
    </lineage>
</organism>
<dbReference type="PANTHER" id="PTHR31649">
    <property type="entry name" value="AGAP009604-PA"/>
    <property type="match status" value="1"/>
</dbReference>
<dbReference type="AlphaFoldDB" id="A0A0A9YIM4"/>
<proteinExistence type="predicted"/>
<accession>A0A0A9YIM4</accession>
<evidence type="ECO:0000313" key="1">
    <source>
        <dbReference type="EMBL" id="JAG29380.1"/>
    </source>
</evidence>
<dbReference type="PANTHER" id="PTHR31649:SF1">
    <property type="entry name" value="FARNESOIC ACID O-METHYL TRANSFERASE DOMAIN-CONTAINING PROTEIN"/>
    <property type="match status" value="1"/>
</dbReference>
<gene>
    <name evidence="1" type="primary">NATT3_4</name>
    <name evidence="1" type="ORF">CM83_28784</name>
</gene>
<protein>
    <submittedName>
        <fullName evidence="1">Natterin-3</fullName>
    </submittedName>
</protein>
<name>A0A0A9YIM4_LYGHE</name>
<reference evidence="1" key="2">
    <citation type="submission" date="2014-07" db="EMBL/GenBank/DDBJ databases">
        <authorList>
            <person name="Hull J."/>
        </authorList>
    </citation>
    <scope>NUCLEOTIDE SEQUENCE</scope>
</reference>
<sequence>MAKFMIRPTNIRWLSMSKGRIPDNNAVRGGQDSDGCALYIGRTNHNGDVLPCKINPRRGFAYFSYAGREISVENYEALASKTVGWQRASGGQLPDRAIRIGQTAEGEPLYVGRAVHEGFLTPGKFHPSHRCVYVPYNGREHRYDNYEVMVMV</sequence>